<protein>
    <submittedName>
        <fullName evidence="8">Citrate lyase beta subunit</fullName>
    </submittedName>
</protein>
<feature type="binding site" evidence="5">
    <location>
        <position position="69"/>
    </location>
    <ligand>
        <name>substrate</name>
    </ligand>
</feature>
<dbReference type="PIRSF" id="PIRSF015582">
    <property type="entry name" value="Cit_lyase_B"/>
    <property type="match status" value="1"/>
</dbReference>
<organism evidence="8 9">
    <name type="scientific">Microvirga lotononidis</name>
    <dbReference type="NCBI Taxonomy" id="864069"/>
    <lineage>
        <taxon>Bacteria</taxon>
        <taxon>Pseudomonadati</taxon>
        <taxon>Pseudomonadota</taxon>
        <taxon>Alphaproteobacteria</taxon>
        <taxon>Hyphomicrobiales</taxon>
        <taxon>Methylobacteriaceae</taxon>
        <taxon>Microvirga</taxon>
    </lineage>
</organism>
<feature type="binding site" evidence="6">
    <location>
        <position position="127"/>
    </location>
    <ligand>
        <name>Mg(2+)</name>
        <dbReference type="ChEBI" id="CHEBI:18420"/>
    </ligand>
</feature>
<evidence type="ECO:0000256" key="1">
    <source>
        <dbReference type="ARBA" id="ARBA00001946"/>
    </source>
</evidence>
<dbReference type="Proteomes" id="UP000003947">
    <property type="component" value="Unassembled WGS sequence"/>
</dbReference>
<accession>I4YZH4</accession>
<feature type="domain" description="HpcH/HpaI aldolase/citrate lyase" evidence="7">
    <location>
        <begin position="8"/>
        <end position="226"/>
    </location>
</feature>
<feature type="binding site" evidence="6">
    <location>
        <position position="158"/>
    </location>
    <ligand>
        <name>Mg(2+)</name>
        <dbReference type="ChEBI" id="CHEBI:18420"/>
    </ligand>
</feature>
<dbReference type="GO" id="GO:0016829">
    <property type="term" value="F:lyase activity"/>
    <property type="evidence" value="ECO:0007669"/>
    <property type="project" value="UniProtKB-KW"/>
</dbReference>
<evidence type="ECO:0000256" key="5">
    <source>
        <dbReference type="PIRSR" id="PIRSR015582-1"/>
    </source>
</evidence>
<dbReference type="Gene3D" id="3.20.20.60">
    <property type="entry name" value="Phosphoenolpyruvate-binding domains"/>
    <property type="match status" value="1"/>
</dbReference>
<evidence type="ECO:0000313" key="9">
    <source>
        <dbReference type="Proteomes" id="UP000003947"/>
    </source>
</evidence>
<proteinExistence type="inferred from homology"/>
<dbReference type="RefSeq" id="WP_009490831.1">
    <property type="nucleotide sequence ID" value="NZ_CP141048.1"/>
</dbReference>
<dbReference type="OrthoDB" id="9800547at2"/>
<dbReference type="PANTHER" id="PTHR32308">
    <property type="entry name" value="LYASE BETA SUBUNIT, PUTATIVE (AFU_ORTHOLOGUE AFUA_4G13030)-RELATED"/>
    <property type="match status" value="1"/>
</dbReference>
<dbReference type="HOGENOM" id="CLU_044864_0_1_5"/>
<name>I4YZH4_9HYPH</name>
<dbReference type="EMBL" id="JH660641">
    <property type="protein sequence ID" value="EIM29366.1"/>
    <property type="molecule type" value="Genomic_DNA"/>
</dbReference>
<keyword evidence="9" id="KW-1185">Reference proteome</keyword>
<dbReference type="Pfam" id="PF03328">
    <property type="entry name" value="HpcH_HpaI"/>
    <property type="match status" value="1"/>
</dbReference>
<dbReference type="InterPro" id="IPR011206">
    <property type="entry name" value="Citrate_lyase_beta/mcl1/mcl2"/>
</dbReference>
<dbReference type="InterPro" id="IPR015813">
    <property type="entry name" value="Pyrv/PenolPyrv_kinase-like_dom"/>
</dbReference>
<dbReference type="GO" id="GO:0006107">
    <property type="term" value="P:oxaloacetate metabolic process"/>
    <property type="evidence" value="ECO:0007669"/>
    <property type="project" value="TreeGrafter"/>
</dbReference>
<gene>
    <name evidence="8" type="ORF">MicloDRAFT_00018390</name>
</gene>
<dbReference type="PANTHER" id="PTHR32308:SF10">
    <property type="entry name" value="CITRATE LYASE SUBUNIT BETA"/>
    <property type="match status" value="1"/>
</dbReference>
<dbReference type="GO" id="GO:0000287">
    <property type="term" value="F:magnesium ion binding"/>
    <property type="evidence" value="ECO:0007669"/>
    <property type="project" value="TreeGrafter"/>
</dbReference>
<comment type="cofactor">
    <cofactor evidence="1">
        <name>Mg(2+)</name>
        <dbReference type="ChEBI" id="CHEBI:18420"/>
    </cofactor>
</comment>
<dbReference type="SUPFAM" id="SSF51621">
    <property type="entry name" value="Phosphoenolpyruvate/pyruvate domain"/>
    <property type="match status" value="1"/>
</dbReference>
<evidence type="ECO:0000256" key="2">
    <source>
        <dbReference type="ARBA" id="ARBA00005568"/>
    </source>
</evidence>
<keyword evidence="3 6" id="KW-0479">Metal-binding</keyword>
<evidence type="ECO:0000259" key="7">
    <source>
        <dbReference type="Pfam" id="PF03328"/>
    </source>
</evidence>
<dbReference type="PATRIC" id="fig|864069.3.peg.2026"/>
<dbReference type="InterPro" id="IPR005000">
    <property type="entry name" value="Aldolase/citrate-lyase_domain"/>
</dbReference>
<sequence length="294" mass="31416" precursor="true">MIPIRPRRSALYMPGSNARAIEKARTLAADVVIFDLEDAVAPDLKTQAREQVCAAVKAGGYGRRELVIRVNALETPWGEADLAAAVAAAPDAILVPKVSSAETLAAVGLRLRKLGAAERTGIWAMIETPLAILRAESIASAAHDVDTRLSCFVMGTNDLAKDTRTRLLPGRAAMLPWLMTALAAARAHGIDILDGVYNTLSDESGFRAECEQGRDCGFDGKTLIHPDQIAAANGIFAPSEHEIESARTIVAAFEQPENRARGAISLGGRMVERLHAEMARRTLAMAEAIAKQTT</sequence>
<dbReference type="STRING" id="864069.MicloDRAFT_00018390"/>
<keyword evidence="8" id="KW-0456">Lyase</keyword>
<reference evidence="8 9" key="1">
    <citation type="submission" date="2012-02" db="EMBL/GenBank/DDBJ databases">
        <title>Improved High-Quality Draft sequence of Microvirga sp. WSM3557.</title>
        <authorList>
            <consortium name="US DOE Joint Genome Institute"/>
            <person name="Lucas S."/>
            <person name="Han J."/>
            <person name="Lapidus A."/>
            <person name="Cheng J.-F."/>
            <person name="Goodwin L."/>
            <person name="Pitluck S."/>
            <person name="Peters L."/>
            <person name="Zhang X."/>
            <person name="Detter J.C."/>
            <person name="Han C."/>
            <person name="Tapia R."/>
            <person name="Land M."/>
            <person name="Hauser L."/>
            <person name="Kyrpides N."/>
            <person name="Ivanova N."/>
            <person name="Pagani I."/>
            <person name="Brau L."/>
            <person name="Yates R."/>
            <person name="O'Hara G."/>
            <person name="Rui T."/>
            <person name="Howieson J."/>
            <person name="Reeve W."/>
            <person name="Woyke T."/>
        </authorList>
    </citation>
    <scope>NUCLEOTIDE SEQUENCE [LARGE SCALE GENOMIC DNA]</scope>
    <source>
        <strain evidence="8 9">WSM3557</strain>
    </source>
</reference>
<feature type="binding site" evidence="5">
    <location>
        <position position="127"/>
    </location>
    <ligand>
        <name>substrate</name>
    </ligand>
</feature>
<comment type="similarity">
    <text evidence="2">Belongs to the HpcH/HpaI aldolase family.</text>
</comment>
<dbReference type="AlphaFoldDB" id="I4YZH4"/>
<dbReference type="eggNOG" id="COG2301">
    <property type="taxonomic scope" value="Bacteria"/>
</dbReference>
<keyword evidence="4 6" id="KW-0460">Magnesium</keyword>
<evidence type="ECO:0000256" key="3">
    <source>
        <dbReference type="ARBA" id="ARBA00022723"/>
    </source>
</evidence>
<evidence type="ECO:0000256" key="6">
    <source>
        <dbReference type="PIRSR" id="PIRSR015582-2"/>
    </source>
</evidence>
<evidence type="ECO:0000256" key="4">
    <source>
        <dbReference type="ARBA" id="ARBA00022842"/>
    </source>
</evidence>
<evidence type="ECO:0000313" key="8">
    <source>
        <dbReference type="EMBL" id="EIM29366.1"/>
    </source>
</evidence>
<dbReference type="InterPro" id="IPR040442">
    <property type="entry name" value="Pyrv_kinase-like_dom_sf"/>
</dbReference>